<keyword evidence="3" id="KW-1185">Reference proteome</keyword>
<protein>
    <submittedName>
        <fullName evidence="2">Membrane protein</fullName>
    </submittedName>
</protein>
<evidence type="ECO:0000313" key="3">
    <source>
        <dbReference type="Proteomes" id="UP000621454"/>
    </source>
</evidence>
<feature type="transmembrane region" description="Helical" evidence="1">
    <location>
        <begin position="54"/>
        <end position="74"/>
    </location>
</feature>
<sequence>MAMADTEPREHTTAQIPELPRALVIPEPVIAVGMTIWLIATIVVGVTGLGGTNALSICIAGLVVGAIGAALVGAQRAAVRRGDRTAQRGLR</sequence>
<dbReference type="Proteomes" id="UP000621454">
    <property type="component" value="Unassembled WGS sequence"/>
</dbReference>
<dbReference type="Pfam" id="PF10745">
    <property type="entry name" value="DUF2530"/>
    <property type="match status" value="1"/>
</dbReference>
<reference evidence="2" key="1">
    <citation type="journal article" date="2014" name="Int. J. Syst. Evol. Microbiol.">
        <title>Complete genome sequence of Corynebacterium casei LMG S-19264T (=DSM 44701T), isolated from a smear-ripened cheese.</title>
        <authorList>
            <consortium name="US DOE Joint Genome Institute (JGI-PGF)"/>
            <person name="Walter F."/>
            <person name="Albersmeier A."/>
            <person name="Kalinowski J."/>
            <person name="Ruckert C."/>
        </authorList>
    </citation>
    <scope>NUCLEOTIDE SEQUENCE</scope>
    <source>
        <strain evidence="2">CGMCC 1.12827</strain>
    </source>
</reference>
<gene>
    <name evidence="2" type="ORF">GCM10011489_26850</name>
</gene>
<evidence type="ECO:0000313" key="2">
    <source>
        <dbReference type="EMBL" id="GGB37730.1"/>
    </source>
</evidence>
<accession>A0A916WX96</accession>
<keyword evidence="1" id="KW-0812">Transmembrane</keyword>
<feature type="transmembrane region" description="Helical" evidence="1">
    <location>
        <begin position="29"/>
        <end position="48"/>
    </location>
</feature>
<dbReference type="AlphaFoldDB" id="A0A916WX96"/>
<proteinExistence type="predicted"/>
<reference evidence="2" key="2">
    <citation type="submission" date="2020-09" db="EMBL/GenBank/DDBJ databases">
        <authorList>
            <person name="Sun Q."/>
            <person name="Zhou Y."/>
        </authorList>
    </citation>
    <scope>NUCLEOTIDE SEQUENCE</scope>
    <source>
        <strain evidence="2">CGMCC 1.12827</strain>
    </source>
</reference>
<keyword evidence="1" id="KW-1133">Transmembrane helix</keyword>
<organism evidence="2 3">
    <name type="scientific">Gordonia jinhuaensis</name>
    <dbReference type="NCBI Taxonomy" id="1517702"/>
    <lineage>
        <taxon>Bacteria</taxon>
        <taxon>Bacillati</taxon>
        <taxon>Actinomycetota</taxon>
        <taxon>Actinomycetes</taxon>
        <taxon>Mycobacteriales</taxon>
        <taxon>Gordoniaceae</taxon>
        <taxon>Gordonia</taxon>
    </lineage>
</organism>
<evidence type="ECO:0000256" key="1">
    <source>
        <dbReference type="SAM" id="Phobius"/>
    </source>
</evidence>
<dbReference type="InterPro" id="IPR019681">
    <property type="entry name" value="DUF2530"/>
</dbReference>
<name>A0A916WX96_9ACTN</name>
<comment type="caution">
    <text evidence="2">The sequence shown here is derived from an EMBL/GenBank/DDBJ whole genome shotgun (WGS) entry which is preliminary data.</text>
</comment>
<dbReference type="EMBL" id="BMGC01000020">
    <property type="protein sequence ID" value="GGB37730.1"/>
    <property type="molecule type" value="Genomic_DNA"/>
</dbReference>
<keyword evidence="1" id="KW-0472">Membrane</keyword>